<dbReference type="AlphaFoldDB" id="A0A151I4Z6"/>
<proteinExistence type="predicted"/>
<gene>
    <name evidence="1" type="ORF">ALC53_05078</name>
</gene>
<dbReference type="Proteomes" id="UP000078540">
    <property type="component" value="Unassembled WGS sequence"/>
</dbReference>
<sequence>IYVFRLIYERYNTLPSHMDIQTLILKSPLWRRQLHGNDYHVNPQLIHLVLTTNSNITWFSHIVTTIKPPQKISCITDYEHSWRHTVNSHNMTLTGNS</sequence>
<accession>A0A151I4Z6</accession>
<evidence type="ECO:0000313" key="2">
    <source>
        <dbReference type="Proteomes" id="UP000078540"/>
    </source>
</evidence>
<feature type="non-terminal residue" evidence="1">
    <location>
        <position position="1"/>
    </location>
</feature>
<organism evidence="1 2">
    <name type="scientific">Atta colombica</name>
    <dbReference type="NCBI Taxonomy" id="520822"/>
    <lineage>
        <taxon>Eukaryota</taxon>
        <taxon>Metazoa</taxon>
        <taxon>Ecdysozoa</taxon>
        <taxon>Arthropoda</taxon>
        <taxon>Hexapoda</taxon>
        <taxon>Insecta</taxon>
        <taxon>Pterygota</taxon>
        <taxon>Neoptera</taxon>
        <taxon>Endopterygota</taxon>
        <taxon>Hymenoptera</taxon>
        <taxon>Apocrita</taxon>
        <taxon>Aculeata</taxon>
        <taxon>Formicoidea</taxon>
        <taxon>Formicidae</taxon>
        <taxon>Myrmicinae</taxon>
        <taxon>Atta</taxon>
    </lineage>
</organism>
<evidence type="ECO:0000313" key="1">
    <source>
        <dbReference type="EMBL" id="KYM84685.1"/>
    </source>
</evidence>
<reference evidence="1 2" key="1">
    <citation type="submission" date="2015-09" db="EMBL/GenBank/DDBJ databases">
        <title>Atta colombica WGS genome.</title>
        <authorList>
            <person name="Nygaard S."/>
            <person name="Hu H."/>
            <person name="Boomsma J."/>
            <person name="Zhang G."/>
        </authorList>
    </citation>
    <scope>NUCLEOTIDE SEQUENCE [LARGE SCALE GENOMIC DNA]</scope>
    <source>
        <strain evidence="1">Treedump-2</strain>
        <tissue evidence="1">Whole body</tissue>
    </source>
</reference>
<protein>
    <submittedName>
        <fullName evidence="1">Uncharacterized protein</fullName>
    </submittedName>
</protein>
<dbReference type="EMBL" id="KQ976461">
    <property type="protein sequence ID" value="KYM84685.1"/>
    <property type="molecule type" value="Genomic_DNA"/>
</dbReference>
<keyword evidence="2" id="KW-1185">Reference proteome</keyword>
<name>A0A151I4Z6_9HYME</name>